<accession>A0A0F9C6B3</accession>
<name>A0A0F9C6B3_9ZZZZ</name>
<dbReference type="AlphaFoldDB" id="A0A0F9C6B3"/>
<reference evidence="1" key="1">
    <citation type="journal article" date="2015" name="Nature">
        <title>Complex archaea that bridge the gap between prokaryotes and eukaryotes.</title>
        <authorList>
            <person name="Spang A."/>
            <person name="Saw J.H."/>
            <person name="Jorgensen S.L."/>
            <person name="Zaremba-Niedzwiedzka K."/>
            <person name="Martijn J."/>
            <person name="Lind A.E."/>
            <person name="van Eijk R."/>
            <person name="Schleper C."/>
            <person name="Guy L."/>
            <person name="Ettema T.J."/>
        </authorList>
    </citation>
    <scope>NUCLEOTIDE SEQUENCE</scope>
</reference>
<organism evidence="1">
    <name type="scientific">marine sediment metagenome</name>
    <dbReference type="NCBI Taxonomy" id="412755"/>
    <lineage>
        <taxon>unclassified sequences</taxon>
        <taxon>metagenomes</taxon>
        <taxon>ecological metagenomes</taxon>
    </lineage>
</organism>
<comment type="caution">
    <text evidence="1">The sequence shown here is derived from an EMBL/GenBank/DDBJ whole genome shotgun (WGS) entry which is preliminary data.</text>
</comment>
<gene>
    <name evidence="1" type="ORF">LCGC14_2361660</name>
</gene>
<protein>
    <submittedName>
        <fullName evidence="1">Uncharacterized protein</fullName>
    </submittedName>
</protein>
<sequence>MTRAALAAVLLTVWAAPALPQVPEPDGYRMEAYRGPVPDSLAGATVVDATAAFALWQSGEA</sequence>
<evidence type="ECO:0000313" key="1">
    <source>
        <dbReference type="EMBL" id="KKL44838.1"/>
    </source>
</evidence>
<proteinExistence type="predicted"/>
<feature type="non-terminal residue" evidence="1">
    <location>
        <position position="61"/>
    </location>
</feature>
<dbReference type="EMBL" id="LAZR01034610">
    <property type="protein sequence ID" value="KKL44838.1"/>
    <property type="molecule type" value="Genomic_DNA"/>
</dbReference>